<feature type="compositionally biased region" description="Low complexity" evidence="1">
    <location>
        <begin position="103"/>
        <end position="114"/>
    </location>
</feature>
<feature type="compositionally biased region" description="Basic residues" evidence="1">
    <location>
        <begin position="16"/>
        <end position="26"/>
    </location>
</feature>
<organism evidence="2 3">
    <name type="scientific">Tolypocladium paradoxum</name>
    <dbReference type="NCBI Taxonomy" id="94208"/>
    <lineage>
        <taxon>Eukaryota</taxon>
        <taxon>Fungi</taxon>
        <taxon>Dikarya</taxon>
        <taxon>Ascomycota</taxon>
        <taxon>Pezizomycotina</taxon>
        <taxon>Sordariomycetes</taxon>
        <taxon>Hypocreomycetidae</taxon>
        <taxon>Hypocreales</taxon>
        <taxon>Ophiocordycipitaceae</taxon>
        <taxon>Tolypocladium</taxon>
    </lineage>
</organism>
<name>A0A2S4KS62_9HYPO</name>
<evidence type="ECO:0000313" key="3">
    <source>
        <dbReference type="Proteomes" id="UP000237481"/>
    </source>
</evidence>
<dbReference type="Proteomes" id="UP000237481">
    <property type="component" value="Unassembled WGS sequence"/>
</dbReference>
<proteinExistence type="predicted"/>
<dbReference type="AlphaFoldDB" id="A0A2S4KS62"/>
<gene>
    <name evidence="2" type="ORF">TPAR_06792</name>
</gene>
<sequence length="143" mass="15527">MSHGIAAGAGPFLKHLAPHHGPHPHHGGPPFGAPLGRLIDFPVAAVAVVAAASATAAANEGHEIRIQSNPYERAPAVRNDWRPRRRRRRRRPTREQPASQANSSLVLPPLALASQTRGPPNFASWPPWSKPGRLPGFRRLNKE</sequence>
<evidence type="ECO:0000256" key="1">
    <source>
        <dbReference type="SAM" id="MobiDB-lite"/>
    </source>
</evidence>
<reference evidence="2 3" key="1">
    <citation type="submission" date="2018-01" db="EMBL/GenBank/DDBJ databases">
        <title>Harnessing the power of phylogenomics to disentangle the directionality and signatures of interkingdom host jumping in the parasitic fungal genus Tolypocladium.</title>
        <authorList>
            <person name="Quandt C.A."/>
            <person name="Patterson W."/>
            <person name="Spatafora J.W."/>
        </authorList>
    </citation>
    <scope>NUCLEOTIDE SEQUENCE [LARGE SCALE GENOMIC DNA]</scope>
    <source>
        <strain evidence="2 3">NRBC 100945</strain>
    </source>
</reference>
<comment type="caution">
    <text evidence="2">The sequence shown here is derived from an EMBL/GenBank/DDBJ whole genome shotgun (WGS) entry which is preliminary data.</text>
</comment>
<evidence type="ECO:0000313" key="2">
    <source>
        <dbReference type="EMBL" id="POR33016.1"/>
    </source>
</evidence>
<protein>
    <submittedName>
        <fullName evidence="2">NAD-specific glutamate dehydrogenase</fullName>
    </submittedName>
</protein>
<feature type="compositionally biased region" description="Basic residues" evidence="1">
    <location>
        <begin position="83"/>
        <end position="92"/>
    </location>
</feature>
<accession>A0A2S4KS62</accession>
<feature type="region of interest" description="Disordered" evidence="1">
    <location>
        <begin position="57"/>
        <end position="143"/>
    </location>
</feature>
<dbReference type="OrthoDB" id="196165at2759"/>
<dbReference type="EMBL" id="PKSG01000756">
    <property type="protein sequence ID" value="POR33016.1"/>
    <property type="molecule type" value="Genomic_DNA"/>
</dbReference>
<keyword evidence="3" id="KW-1185">Reference proteome</keyword>
<feature type="region of interest" description="Disordered" evidence="1">
    <location>
        <begin position="1"/>
        <end position="31"/>
    </location>
</feature>